<feature type="compositionally biased region" description="Low complexity" evidence="1">
    <location>
        <begin position="65"/>
        <end position="77"/>
    </location>
</feature>
<feature type="region of interest" description="Disordered" evidence="1">
    <location>
        <begin position="245"/>
        <end position="272"/>
    </location>
</feature>
<evidence type="ECO:0000313" key="2">
    <source>
        <dbReference type="EMBL" id="OEL14746.1"/>
    </source>
</evidence>
<evidence type="ECO:0000256" key="1">
    <source>
        <dbReference type="SAM" id="MobiDB-lite"/>
    </source>
</evidence>
<dbReference type="Proteomes" id="UP000095767">
    <property type="component" value="Unassembled WGS sequence"/>
</dbReference>
<evidence type="ECO:0000313" key="3">
    <source>
        <dbReference type="Proteomes" id="UP000095767"/>
    </source>
</evidence>
<feature type="compositionally biased region" description="Polar residues" evidence="1">
    <location>
        <begin position="1"/>
        <end position="12"/>
    </location>
</feature>
<keyword evidence="3" id="KW-1185">Reference proteome</keyword>
<sequence length="272" mass="29707">MSLRGSSPTSSADEALKDELPRAVEREIQENARAISCPQPSWPGCCTSSPSSLVRGVTRRVFGVSTSSSTRSSLTRRSPPRSPRREQASSDITGKSGSAPRVPARTGSEQEARPEKDQATLTRPNREILGGQKMLPDALMHVVKMDERLGSSASCFAKVASVVAILSEFDGFRKSILDIGGMEMLRNLLKMEDPVVRKEAITAIHGLCRDQEGKKNAESYNVPDALLECLMKNAIRYAINGGKDNKNFEDPTSQEKLLGQFEIEEDSSTPRP</sequence>
<dbReference type="EMBL" id="LWDX02069113">
    <property type="protein sequence ID" value="OEL14746.1"/>
    <property type="molecule type" value="Genomic_DNA"/>
</dbReference>
<reference evidence="2 3" key="1">
    <citation type="submission" date="2016-09" db="EMBL/GenBank/DDBJ databases">
        <title>The draft genome of Dichanthelium oligosanthes: A C3 panicoid grass species.</title>
        <authorList>
            <person name="Studer A.J."/>
            <person name="Schnable J.C."/>
            <person name="Brutnell T.P."/>
        </authorList>
    </citation>
    <scope>NUCLEOTIDE SEQUENCE [LARGE SCALE GENOMIC DNA]</scope>
    <source>
        <strain evidence="3">cv. Kellogg 1175</strain>
        <tissue evidence="2">Leaf</tissue>
    </source>
</reference>
<proteinExistence type="predicted"/>
<gene>
    <name evidence="2" type="ORF">BAE44_0024235</name>
</gene>
<comment type="caution">
    <text evidence="2">The sequence shown here is derived from an EMBL/GenBank/DDBJ whole genome shotgun (WGS) entry which is preliminary data.</text>
</comment>
<name>A0A1E5UPG1_9POAL</name>
<dbReference type="SUPFAM" id="SSF48371">
    <property type="entry name" value="ARM repeat"/>
    <property type="match status" value="1"/>
</dbReference>
<feature type="region of interest" description="Disordered" evidence="1">
    <location>
        <begin position="64"/>
        <end position="127"/>
    </location>
</feature>
<organism evidence="2 3">
    <name type="scientific">Dichanthelium oligosanthes</name>
    <dbReference type="NCBI Taxonomy" id="888268"/>
    <lineage>
        <taxon>Eukaryota</taxon>
        <taxon>Viridiplantae</taxon>
        <taxon>Streptophyta</taxon>
        <taxon>Embryophyta</taxon>
        <taxon>Tracheophyta</taxon>
        <taxon>Spermatophyta</taxon>
        <taxon>Magnoliopsida</taxon>
        <taxon>Liliopsida</taxon>
        <taxon>Poales</taxon>
        <taxon>Poaceae</taxon>
        <taxon>PACMAD clade</taxon>
        <taxon>Panicoideae</taxon>
        <taxon>Panicodae</taxon>
        <taxon>Paniceae</taxon>
        <taxon>Dichantheliinae</taxon>
        <taxon>Dichanthelium</taxon>
    </lineage>
</organism>
<dbReference type="InterPro" id="IPR016024">
    <property type="entry name" value="ARM-type_fold"/>
</dbReference>
<feature type="compositionally biased region" description="Acidic residues" evidence="1">
    <location>
        <begin position="262"/>
        <end position="272"/>
    </location>
</feature>
<dbReference type="InterPro" id="IPR011989">
    <property type="entry name" value="ARM-like"/>
</dbReference>
<dbReference type="OrthoDB" id="655609at2759"/>
<feature type="compositionally biased region" description="Basic and acidic residues" evidence="1">
    <location>
        <begin position="14"/>
        <end position="30"/>
    </location>
</feature>
<accession>A0A1E5UPG1</accession>
<dbReference type="Gene3D" id="1.25.10.10">
    <property type="entry name" value="Leucine-rich Repeat Variant"/>
    <property type="match status" value="1"/>
</dbReference>
<feature type="compositionally biased region" description="Basic and acidic residues" evidence="1">
    <location>
        <begin position="108"/>
        <end position="118"/>
    </location>
</feature>
<protein>
    <submittedName>
        <fullName evidence="2">Uncharacterized protein</fullName>
    </submittedName>
</protein>
<dbReference type="AlphaFoldDB" id="A0A1E5UPG1"/>
<feature type="region of interest" description="Disordered" evidence="1">
    <location>
        <begin position="1"/>
        <end position="50"/>
    </location>
</feature>